<dbReference type="Gene3D" id="3.60.130.30">
    <property type="match status" value="1"/>
</dbReference>
<dbReference type="InParanoid" id="S8FDX0"/>
<evidence type="ECO:0000313" key="2">
    <source>
        <dbReference type="Proteomes" id="UP000015241"/>
    </source>
</evidence>
<keyword evidence="2" id="KW-1185">Reference proteome</keyword>
<evidence type="ECO:0000313" key="1">
    <source>
        <dbReference type="EMBL" id="EPS96659.1"/>
    </source>
</evidence>
<dbReference type="AlphaFoldDB" id="S8FDX0"/>
<dbReference type="OrthoDB" id="2535938at2759"/>
<dbReference type="STRING" id="743788.S8FDX0"/>
<dbReference type="EMBL" id="KE504185">
    <property type="protein sequence ID" value="EPS96659.1"/>
    <property type="molecule type" value="Genomic_DNA"/>
</dbReference>
<dbReference type="HOGENOM" id="CLU_087177_0_0_1"/>
<proteinExistence type="predicted"/>
<gene>
    <name evidence="1" type="ORF">FOMPIDRAFT_1129938</name>
</gene>
<dbReference type="Proteomes" id="UP000015241">
    <property type="component" value="Unassembled WGS sequence"/>
</dbReference>
<reference evidence="1 2" key="1">
    <citation type="journal article" date="2012" name="Science">
        <title>The Paleozoic origin of enzymatic lignin decomposition reconstructed from 31 fungal genomes.</title>
        <authorList>
            <person name="Floudas D."/>
            <person name="Binder M."/>
            <person name="Riley R."/>
            <person name="Barry K."/>
            <person name="Blanchette R.A."/>
            <person name="Henrissat B."/>
            <person name="Martinez A.T."/>
            <person name="Otillar R."/>
            <person name="Spatafora J.W."/>
            <person name="Yadav J.S."/>
            <person name="Aerts A."/>
            <person name="Benoit I."/>
            <person name="Boyd A."/>
            <person name="Carlson A."/>
            <person name="Copeland A."/>
            <person name="Coutinho P.M."/>
            <person name="de Vries R.P."/>
            <person name="Ferreira P."/>
            <person name="Findley K."/>
            <person name="Foster B."/>
            <person name="Gaskell J."/>
            <person name="Glotzer D."/>
            <person name="Gorecki P."/>
            <person name="Heitman J."/>
            <person name="Hesse C."/>
            <person name="Hori C."/>
            <person name="Igarashi K."/>
            <person name="Jurgens J.A."/>
            <person name="Kallen N."/>
            <person name="Kersten P."/>
            <person name="Kohler A."/>
            <person name="Kuees U."/>
            <person name="Kumar T.K.A."/>
            <person name="Kuo A."/>
            <person name="LaButti K."/>
            <person name="Larrondo L.F."/>
            <person name="Lindquist E."/>
            <person name="Ling A."/>
            <person name="Lombard V."/>
            <person name="Lucas S."/>
            <person name="Lundell T."/>
            <person name="Martin R."/>
            <person name="McLaughlin D.J."/>
            <person name="Morgenstern I."/>
            <person name="Morin E."/>
            <person name="Murat C."/>
            <person name="Nagy L.G."/>
            <person name="Nolan M."/>
            <person name="Ohm R.A."/>
            <person name="Patyshakuliyeva A."/>
            <person name="Rokas A."/>
            <person name="Ruiz-Duenas F.J."/>
            <person name="Sabat G."/>
            <person name="Salamov A."/>
            <person name="Samejima M."/>
            <person name="Schmutz J."/>
            <person name="Slot J.C."/>
            <person name="St John F."/>
            <person name="Stenlid J."/>
            <person name="Sun H."/>
            <person name="Sun S."/>
            <person name="Syed K."/>
            <person name="Tsang A."/>
            <person name="Wiebenga A."/>
            <person name="Young D."/>
            <person name="Pisabarro A."/>
            <person name="Eastwood D.C."/>
            <person name="Martin F."/>
            <person name="Cullen D."/>
            <person name="Grigoriev I.V."/>
            <person name="Hibbett D.S."/>
        </authorList>
    </citation>
    <scope>NUCLEOTIDE SEQUENCE</scope>
    <source>
        <strain evidence="2">FP-58527</strain>
    </source>
</reference>
<protein>
    <submittedName>
        <fullName evidence="1">Uncharacterized protein</fullName>
    </submittedName>
</protein>
<name>S8FDX0_FOMSC</name>
<accession>S8FDX0</accession>
<sequence length="235" mass="26345">MRDELVDRLSACFEPGALKEHDTEKSDGEHLFQALHFSWYNRHCTTGQGAPVDAPPMTLRRTCSAKTNYHQFIPYPSKDMANSVNATVYQSVKNILGPVFEWLDAQLKVIMPDEYAHLDVYARLLPGNNQPLASPFIGLVINLNVATAAHRDSKDESLCLVLAVGSFTGGDLVLYEPGLVIPLCNGDFVIFPSCDVTHFNLHYRGRRASIVLQTDREMVKWHSTRNGWSDNNNLI</sequence>
<organism evidence="1 2">
    <name type="scientific">Fomitopsis schrenkii</name>
    <name type="common">Brown rot fungus</name>
    <dbReference type="NCBI Taxonomy" id="2126942"/>
    <lineage>
        <taxon>Eukaryota</taxon>
        <taxon>Fungi</taxon>
        <taxon>Dikarya</taxon>
        <taxon>Basidiomycota</taxon>
        <taxon>Agaricomycotina</taxon>
        <taxon>Agaricomycetes</taxon>
        <taxon>Polyporales</taxon>
        <taxon>Fomitopsis</taxon>
    </lineage>
</organism>